<comment type="caution">
    <text evidence="2">The sequence shown here is derived from an EMBL/GenBank/DDBJ whole genome shotgun (WGS) entry which is preliminary data.</text>
</comment>
<organism evidence="2 3">
    <name type="scientific">Albidovulum marisflavi</name>
    <dbReference type="NCBI Taxonomy" id="2984159"/>
    <lineage>
        <taxon>Bacteria</taxon>
        <taxon>Pseudomonadati</taxon>
        <taxon>Pseudomonadota</taxon>
        <taxon>Alphaproteobacteria</taxon>
        <taxon>Rhodobacterales</taxon>
        <taxon>Paracoccaceae</taxon>
        <taxon>Albidovulum</taxon>
    </lineage>
</organism>
<accession>A0ABT2ZFE0</accession>
<dbReference type="PROSITE" id="PS51186">
    <property type="entry name" value="GNAT"/>
    <property type="match status" value="1"/>
</dbReference>
<evidence type="ECO:0000313" key="3">
    <source>
        <dbReference type="Proteomes" id="UP001652542"/>
    </source>
</evidence>
<feature type="domain" description="N-acetyltransferase" evidence="1">
    <location>
        <begin position="18"/>
        <end position="155"/>
    </location>
</feature>
<dbReference type="Pfam" id="PF13673">
    <property type="entry name" value="Acetyltransf_10"/>
    <property type="match status" value="1"/>
</dbReference>
<evidence type="ECO:0000313" key="2">
    <source>
        <dbReference type="EMBL" id="MCV2869748.1"/>
    </source>
</evidence>
<dbReference type="EC" id="2.3.1.-" evidence="2"/>
<dbReference type="InterPro" id="IPR016181">
    <property type="entry name" value="Acyl_CoA_acyltransferase"/>
</dbReference>
<dbReference type="GO" id="GO:0016746">
    <property type="term" value="F:acyltransferase activity"/>
    <property type="evidence" value="ECO:0007669"/>
    <property type="project" value="UniProtKB-KW"/>
</dbReference>
<dbReference type="Proteomes" id="UP001652542">
    <property type="component" value="Unassembled WGS sequence"/>
</dbReference>
<dbReference type="InterPro" id="IPR052564">
    <property type="entry name" value="N-acetyltrans/Recomb-assoc"/>
</dbReference>
<dbReference type="Gene3D" id="3.40.630.30">
    <property type="match status" value="1"/>
</dbReference>
<dbReference type="SUPFAM" id="SSF55729">
    <property type="entry name" value="Acyl-CoA N-acyltransferases (Nat)"/>
    <property type="match status" value="1"/>
</dbReference>
<dbReference type="CDD" id="cd04301">
    <property type="entry name" value="NAT_SF"/>
    <property type="match status" value="1"/>
</dbReference>
<reference evidence="2 3" key="1">
    <citation type="submission" date="2022-10" db="EMBL/GenBank/DDBJ databases">
        <title>Defluviimonas sp. nov., isolated from ocean surface water.</title>
        <authorList>
            <person name="He W."/>
            <person name="Wang L."/>
            <person name="Zhang D.-F."/>
        </authorList>
    </citation>
    <scope>NUCLEOTIDE SEQUENCE [LARGE SCALE GENOMIC DNA]</scope>
    <source>
        <strain evidence="2 3">WL0002</strain>
    </source>
</reference>
<dbReference type="EMBL" id="JAOWKY010000004">
    <property type="protein sequence ID" value="MCV2869748.1"/>
    <property type="molecule type" value="Genomic_DNA"/>
</dbReference>
<dbReference type="PANTHER" id="PTHR43451:SF1">
    <property type="entry name" value="ACETYLTRANSFERASE"/>
    <property type="match status" value="1"/>
</dbReference>
<sequence length="158" mass="18190">MTSVRAYRPEDRAAKARVFFRAVHEGAAQFYDPAQRAAWAPSPEPDWNEPDRQMDQWCWVAETDGALTGFMSLERDGYLDMAFVVPEAMGTGVAQALYRTLEDHARQNGLRRLTVRASHLARHFFEKQGWTIDRFEAFPLADQVFDTFQMSLDLEADR</sequence>
<proteinExistence type="predicted"/>
<dbReference type="PANTHER" id="PTHR43451">
    <property type="entry name" value="ACETYLTRANSFERASE (GNAT) FAMILY PROTEIN"/>
    <property type="match status" value="1"/>
</dbReference>
<keyword evidence="2" id="KW-0808">Transferase</keyword>
<keyword evidence="2" id="KW-0012">Acyltransferase</keyword>
<keyword evidence="3" id="KW-1185">Reference proteome</keyword>
<dbReference type="RefSeq" id="WP_263735426.1">
    <property type="nucleotide sequence ID" value="NZ_JAOWKY010000004.1"/>
</dbReference>
<name>A0ABT2ZFE0_9RHOB</name>
<dbReference type="InterPro" id="IPR000182">
    <property type="entry name" value="GNAT_dom"/>
</dbReference>
<protein>
    <submittedName>
        <fullName evidence="2">GNAT family N-acetyltransferase</fullName>
        <ecNumber evidence="2">2.3.1.-</ecNumber>
    </submittedName>
</protein>
<gene>
    <name evidence="2" type="ORF">OEW28_14025</name>
</gene>
<evidence type="ECO:0000259" key="1">
    <source>
        <dbReference type="PROSITE" id="PS51186"/>
    </source>
</evidence>